<keyword evidence="3" id="KW-1185">Reference proteome</keyword>
<reference evidence="2 4" key="2">
    <citation type="submission" date="2019-03" db="EMBL/GenBank/DDBJ databases">
        <title>Diverse conjugative elements silence natural transformation in Legionella species.</title>
        <authorList>
            <person name="Durieux I."/>
            <person name="Ginevra C."/>
            <person name="Attaiech L."/>
            <person name="Picq K."/>
            <person name="Juan P.A."/>
            <person name="Jarraud S."/>
            <person name="Charpentier X."/>
        </authorList>
    </citation>
    <scope>NUCLEOTIDE SEQUENCE [LARGE SCALE GENOMIC DNA]</scope>
    <source>
        <strain evidence="2 4">HL-0427-4011</strain>
    </source>
</reference>
<dbReference type="OrthoDB" id="5649005at2"/>
<evidence type="ECO:0000313" key="1">
    <source>
        <dbReference type="EMBL" id="KTD34038.1"/>
    </source>
</evidence>
<sequence>MKEHHYAYKIIGGSSDLVCTKSEFEEDKMLDLLKEIRDAHPDGLFWIFKQLDNQKREPLCIIDCAQQRIYYHYSGDVEDLNETIRKLSK</sequence>
<dbReference type="EMBL" id="LNYH01000005">
    <property type="protein sequence ID" value="KTD34038.1"/>
    <property type="molecule type" value="Genomic_DNA"/>
</dbReference>
<accession>A0A0W0WPJ3</accession>
<reference evidence="1 3" key="1">
    <citation type="submission" date="2015-11" db="EMBL/GenBank/DDBJ databases">
        <title>Genomic analysis of 38 Legionella species identifies large and diverse effector repertoires.</title>
        <authorList>
            <person name="Burstein D."/>
            <person name="Amaro F."/>
            <person name="Zusman T."/>
            <person name="Lifshitz Z."/>
            <person name="Cohen O."/>
            <person name="Gilbert J.A."/>
            <person name="Pupko T."/>
            <person name="Shuman H.A."/>
            <person name="Segal G."/>
        </authorList>
    </citation>
    <scope>NUCLEOTIDE SEQUENCE [LARGE SCALE GENOMIC DNA]</scope>
    <source>
        <strain evidence="1 3">Bercovier 4</strain>
    </source>
</reference>
<evidence type="ECO:0000313" key="2">
    <source>
        <dbReference type="EMBL" id="QBR84566.1"/>
    </source>
</evidence>
<evidence type="ECO:0000313" key="3">
    <source>
        <dbReference type="Proteomes" id="UP000054761"/>
    </source>
</evidence>
<name>A0A0W0WPJ3_9GAMM</name>
<dbReference type="RefSeq" id="WP_058500606.1">
    <property type="nucleotide sequence ID" value="NZ_CAAAJA010000005.1"/>
</dbReference>
<dbReference type="Proteomes" id="UP000054761">
    <property type="component" value="Unassembled WGS sequence"/>
</dbReference>
<gene>
    <name evidence="2" type="ORF">E3983_09430</name>
    <name evidence="1" type="ORF">Lisr_0216</name>
</gene>
<proteinExistence type="predicted"/>
<dbReference type="AlphaFoldDB" id="A0A0W0WPJ3"/>
<evidence type="ECO:0000313" key="4">
    <source>
        <dbReference type="Proteomes" id="UP000295517"/>
    </source>
</evidence>
<dbReference type="EMBL" id="CP038254">
    <property type="protein sequence ID" value="QBR84566.1"/>
    <property type="molecule type" value="Genomic_DNA"/>
</dbReference>
<protein>
    <submittedName>
        <fullName evidence="1">Uncharacterized protein</fullName>
    </submittedName>
</protein>
<dbReference type="STRING" id="454.Lisr_0216"/>
<dbReference type="PATRIC" id="fig|454.4.peg.225"/>
<dbReference type="Proteomes" id="UP000295517">
    <property type="component" value="Chromosome"/>
</dbReference>
<organism evidence="1 3">
    <name type="scientific">Legionella israelensis</name>
    <dbReference type="NCBI Taxonomy" id="454"/>
    <lineage>
        <taxon>Bacteria</taxon>
        <taxon>Pseudomonadati</taxon>
        <taxon>Pseudomonadota</taxon>
        <taxon>Gammaproteobacteria</taxon>
        <taxon>Legionellales</taxon>
        <taxon>Legionellaceae</taxon>
        <taxon>Legionella</taxon>
    </lineage>
</organism>